<comment type="caution">
    <text evidence="1">The sequence shown here is derived from an EMBL/GenBank/DDBJ whole genome shotgun (WGS) entry which is preliminary data.</text>
</comment>
<name>A0A9P7JNW0_9AGAM</name>
<feature type="non-terminal residue" evidence="1">
    <location>
        <position position="87"/>
    </location>
</feature>
<organism evidence="1 2">
    <name type="scientific">Suillus discolor</name>
    <dbReference type="NCBI Taxonomy" id="1912936"/>
    <lineage>
        <taxon>Eukaryota</taxon>
        <taxon>Fungi</taxon>
        <taxon>Dikarya</taxon>
        <taxon>Basidiomycota</taxon>
        <taxon>Agaricomycotina</taxon>
        <taxon>Agaricomycetes</taxon>
        <taxon>Agaricomycetidae</taxon>
        <taxon>Boletales</taxon>
        <taxon>Suillineae</taxon>
        <taxon>Suillaceae</taxon>
        <taxon>Suillus</taxon>
    </lineage>
</organism>
<accession>A0A9P7JNW0</accession>
<proteinExistence type="predicted"/>
<dbReference type="RefSeq" id="XP_041287352.1">
    <property type="nucleotide sequence ID" value="XM_041430430.1"/>
</dbReference>
<gene>
    <name evidence="1" type="ORF">F5147DRAFT_552441</name>
</gene>
<dbReference type="GeneID" id="64692689"/>
<dbReference type="OrthoDB" id="2665447at2759"/>
<evidence type="ECO:0000313" key="1">
    <source>
        <dbReference type="EMBL" id="KAG2093907.1"/>
    </source>
</evidence>
<protein>
    <submittedName>
        <fullName evidence="1">Uncharacterized protein</fullName>
    </submittedName>
</protein>
<dbReference type="AlphaFoldDB" id="A0A9P7JNW0"/>
<keyword evidence="2" id="KW-1185">Reference proteome</keyword>
<feature type="non-terminal residue" evidence="1">
    <location>
        <position position="1"/>
    </location>
</feature>
<sequence length="87" mass="9737">VHPYAKIALSVLSGAAKIILTQASRDKAVFSLLKKLGDVYRCISDYKRLSQISSMHETVLGIISQQILECAQFIRDYAKIKSYCKSL</sequence>
<evidence type="ECO:0000313" key="2">
    <source>
        <dbReference type="Proteomes" id="UP000823399"/>
    </source>
</evidence>
<reference evidence="1" key="1">
    <citation type="journal article" date="2020" name="New Phytol.">
        <title>Comparative genomics reveals dynamic genome evolution in host specialist ectomycorrhizal fungi.</title>
        <authorList>
            <person name="Lofgren L.A."/>
            <person name="Nguyen N.H."/>
            <person name="Vilgalys R."/>
            <person name="Ruytinx J."/>
            <person name="Liao H.L."/>
            <person name="Branco S."/>
            <person name="Kuo A."/>
            <person name="LaButti K."/>
            <person name="Lipzen A."/>
            <person name="Andreopoulos W."/>
            <person name="Pangilinan J."/>
            <person name="Riley R."/>
            <person name="Hundley H."/>
            <person name="Na H."/>
            <person name="Barry K."/>
            <person name="Grigoriev I.V."/>
            <person name="Stajich J.E."/>
            <person name="Kennedy P.G."/>
        </authorList>
    </citation>
    <scope>NUCLEOTIDE SEQUENCE</scope>
    <source>
        <strain evidence="1">FC423</strain>
    </source>
</reference>
<dbReference type="Proteomes" id="UP000823399">
    <property type="component" value="Unassembled WGS sequence"/>
</dbReference>
<dbReference type="EMBL" id="JABBWM010000082">
    <property type="protein sequence ID" value="KAG2093907.1"/>
    <property type="molecule type" value="Genomic_DNA"/>
</dbReference>